<dbReference type="Gene3D" id="1.10.10.60">
    <property type="entry name" value="Homeodomain-like"/>
    <property type="match status" value="2"/>
</dbReference>
<organism evidence="5 6">
    <name type="scientific">Brevibacillus brevis (strain 47 / JCM 6285 / NBRC 100599)</name>
    <dbReference type="NCBI Taxonomy" id="358681"/>
    <lineage>
        <taxon>Bacteria</taxon>
        <taxon>Bacillati</taxon>
        <taxon>Bacillota</taxon>
        <taxon>Bacilli</taxon>
        <taxon>Bacillales</taxon>
        <taxon>Paenibacillaceae</taxon>
        <taxon>Brevibacillus</taxon>
    </lineage>
</organism>
<keyword evidence="6" id="KW-1185">Reference proteome</keyword>
<dbReference type="PROSITE" id="PS00041">
    <property type="entry name" value="HTH_ARAC_FAMILY_1"/>
    <property type="match status" value="1"/>
</dbReference>
<name>C0Z9V6_BREBN</name>
<sequence length="286" mass="33234">MTDKPSRNYVLHAKSKQFYWEGDGQLSIKTFRNGRAHYKTSKGFFAVDEGRYLLLNEGEYTISIDEDEDVESLCIFFRHGFGEEILSTFVDSTDLLLSDPYKETASIGFFEKTYHTSHTLAFQLAALKERLTILDPESIGYEEQFHQIMRTLLLGHLDVRKEMDALHALRQSTREELYRRISTAHDYIRAFYDQPIRLDEIAQIACLSPNHLLRAYAQVYGKTPHQHISEYRIQRAKQLLAKLDFSMTDIAFEVGFSNPVSFSKMFKQHVGISPLSFRKKVILDKK</sequence>
<keyword evidence="2" id="KW-0238">DNA-binding</keyword>
<evidence type="ECO:0000256" key="3">
    <source>
        <dbReference type="ARBA" id="ARBA00023163"/>
    </source>
</evidence>
<dbReference type="KEGG" id="bbe:BBR47_58330"/>
<dbReference type="Pfam" id="PF12833">
    <property type="entry name" value="HTH_18"/>
    <property type="match status" value="1"/>
</dbReference>
<evidence type="ECO:0000313" key="6">
    <source>
        <dbReference type="Proteomes" id="UP000001877"/>
    </source>
</evidence>
<dbReference type="InterPro" id="IPR020449">
    <property type="entry name" value="Tscrpt_reg_AraC-type_HTH"/>
</dbReference>
<dbReference type="InterPro" id="IPR018062">
    <property type="entry name" value="HTH_AraC-typ_CS"/>
</dbReference>
<dbReference type="PANTHER" id="PTHR43280:SF2">
    <property type="entry name" value="HTH-TYPE TRANSCRIPTIONAL REGULATOR EXSA"/>
    <property type="match status" value="1"/>
</dbReference>
<evidence type="ECO:0000313" key="5">
    <source>
        <dbReference type="EMBL" id="BAH46810.1"/>
    </source>
</evidence>
<dbReference type="eggNOG" id="COG4977">
    <property type="taxonomic scope" value="Bacteria"/>
</dbReference>
<dbReference type="GO" id="GO:0043565">
    <property type="term" value="F:sequence-specific DNA binding"/>
    <property type="evidence" value="ECO:0007669"/>
    <property type="project" value="InterPro"/>
</dbReference>
<dbReference type="HOGENOM" id="CLU_000445_88_4_9"/>
<keyword evidence="1" id="KW-0805">Transcription regulation</keyword>
<feature type="domain" description="HTH araC/xylS-type" evidence="4">
    <location>
        <begin position="182"/>
        <end position="280"/>
    </location>
</feature>
<dbReference type="RefSeq" id="WP_015893994.1">
    <property type="nucleotide sequence ID" value="NC_012491.1"/>
</dbReference>
<dbReference type="InterPro" id="IPR009057">
    <property type="entry name" value="Homeodomain-like_sf"/>
</dbReference>
<evidence type="ECO:0000256" key="1">
    <source>
        <dbReference type="ARBA" id="ARBA00023015"/>
    </source>
</evidence>
<keyword evidence="3" id="KW-0804">Transcription</keyword>
<accession>C0Z9V6</accession>
<dbReference type="GO" id="GO:0003700">
    <property type="term" value="F:DNA-binding transcription factor activity"/>
    <property type="evidence" value="ECO:0007669"/>
    <property type="project" value="InterPro"/>
</dbReference>
<dbReference type="EMBL" id="AP008955">
    <property type="protein sequence ID" value="BAH46810.1"/>
    <property type="molecule type" value="Genomic_DNA"/>
</dbReference>
<evidence type="ECO:0000256" key="2">
    <source>
        <dbReference type="ARBA" id="ARBA00023125"/>
    </source>
</evidence>
<dbReference type="PRINTS" id="PR00032">
    <property type="entry name" value="HTHARAC"/>
</dbReference>
<dbReference type="SUPFAM" id="SSF46689">
    <property type="entry name" value="Homeodomain-like"/>
    <property type="match status" value="2"/>
</dbReference>
<dbReference type="STRING" id="358681.BBR47_58330"/>
<dbReference type="InterPro" id="IPR018060">
    <property type="entry name" value="HTH_AraC"/>
</dbReference>
<gene>
    <name evidence="5" type="ordered locus">BBR47_58330</name>
</gene>
<dbReference type="Proteomes" id="UP000001877">
    <property type="component" value="Chromosome"/>
</dbReference>
<evidence type="ECO:0000259" key="4">
    <source>
        <dbReference type="PROSITE" id="PS01124"/>
    </source>
</evidence>
<protein>
    <submittedName>
        <fullName evidence="5">Probable transcriptional regulator</fullName>
    </submittedName>
</protein>
<dbReference type="PANTHER" id="PTHR43280">
    <property type="entry name" value="ARAC-FAMILY TRANSCRIPTIONAL REGULATOR"/>
    <property type="match status" value="1"/>
</dbReference>
<dbReference type="AlphaFoldDB" id="C0Z9V6"/>
<dbReference type="SMART" id="SM00342">
    <property type="entry name" value="HTH_ARAC"/>
    <property type="match status" value="1"/>
</dbReference>
<reference evidence="5 6" key="1">
    <citation type="submission" date="2005-03" db="EMBL/GenBank/DDBJ databases">
        <title>Brevibacillus brevis strain 47, complete genome.</title>
        <authorList>
            <person name="Hosoyama A."/>
            <person name="Yamada R."/>
            <person name="Hongo Y."/>
            <person name="Terui Y."/>
            <person name="Ankai A."/>
            <person name="Masuyama W."/>
            <person name="Sekiguchi M."/>
            <person name="Takeda T."/>
            <person name="Asano K."/>
            <person name="Ohji S."/>
            <person name="Ichikawa N."/>
            <person name="Narita S."/>
            <person name="Aoki N."/>
            <person name="Miura H."/>
            <person name="Matsushita S."/>
            <person name="Sekigawa T."/>
            <person name="Yamagata H."/>
            <person name="Yoshikawa H."/>
            <person name="Udaka S."/>
            <person name="Tanikawa S."/>
            <person name="Fujita N."/>
        </authorList>
    </citation>
    <scope>NUCLEOTIDE SEQUENCE [LARGE SCALE GENOMIC DNA]</scope>
    <source>
        <strain evidence="6">47 / JCM 6285 / NBRC 100599</strain>
    </source>
</reference>
<proteinExistence type="predicted"/>
<dbReference type="PROSITE" id="PS01124">
    <property type="entry name" value="HTH_ARAC_FAMILY_2"/>
    <property type="match status" value="1"/>
</dbReference>